<dbReference type="AlphaFoldDB" id="A0A650MP66"/>
<gene>
    <name evidence="3" type="ORF">CNEO2_40022</name>
    <name evidence="2" type="ORF">CNEO_42200</name>
    <name evidence="4" type="ORF">CNEONATNEC25_02988</name>
</gene>
<accession>A0A650MP66</accession>
<dbReference type="GeneID" id="71454666"/>
<dbReference type="Proteomes" id="UP000789738">
    <property type="component" value="Unassembled WGS sequence"/>
</dbReference>
<evidence type="ECO:0000313" key="2">
    <source>
        <dbReference type="EMBL" id="CAG9705945.1"/>
    </source>
</evidence>
<evidence type="ECO:0000313" key="5">
    <source>
        <dbReference type="Proteomes" id="UP000431451"/>
    </source>
</evidence>
<reference evidence="3" key="3">
    <citation type="submission" date="2022-10" db="EMBL/GenBank/DDBJ databases">
        <authorList>
            <person name="Aires J."/>
            <person name="Mesa V."/>
        </authorList>
    </citation>
    <scope>NUCLEOTIDE SEQUENCE</scope>
    <source>
        <strain evidence="3">Clostridium neonatale JD116</strain>
    </source>
</reference>
<name>A0A650MP66_9CLOT</name>
<dbReference type="EMBL" id="UWJD01000002">
    <property type="protein sequence ID" value="VCT85387.1"/>
    <property type="molecule type" value="Genomic_DNA"/>
</dbReference>
<organism evidence="4 5">
    <name type="scientific">Clostridium neonatale</name>
    <dbReference type="NCBI Taxonomy" id="137838"/>
    <lineage>
        <taxon>Bacteria</taxon>
        <taxon>Bacillati</taxon>
        <taxon>Bacillota</taxon>
        <taxon>Clostridia</taxon>
        <taxon>Eubacteriales</taxon>
        <taxon>Clostridiaceae</taxon>
        <taxon>Clostridium</taxon>
    </lineage>
</organism>
<dbReference type="Proteomes" id="UP001189143">
    <property type="component" value="Unassembled WGS sequence"/>
</dbReference>
<dbReference type="EMBL" id="CAMTCP010000248">
    <property type="protein sequence ID" value="CAI3639641.1"/>
    <property type="molecule type" value="Genomic_DNA"/>
</dbReference>
<dbReference type="Proteomes" id="UP000431451">
    <property type="component" value="Unassembled WGS sequence"/>
</dbReference>
<proteinExistence type="predicted"/>
<protein>
    <recommendedName>
        <fullName evidence="1">DUF6985 domain-containing protein</fullName>
    </recommendedName>
</protein>
<reference evidence="4 5" key="1">
    <citation type="submission" date="2018-06" db="EMBL/GenBank/DDBJ databases">
        <authorList>
            <consortium name="IHU Genomes"/>
        </authorList>
    </citation>
    <scope>NUCLEOTIDE SEQUENCE [LARGE SCALE GENOMIC DNA]</scope>
    <source>
        <strain evidence="4 5">NEC25</strain>
    </source>
</reference>
<sequence>MITNIEKTKYGLEGKVNFELFNKTIDVLMDEEIDLDYANLCAKALNNLDEKTIDNLCQYSINYCIDFCNEVGDEEAPDFNSVRDVLDYINPSLLIINVPKEKDKIVIHLELNCEWEIEHGLEWTINNGEILYVGAFESEDGWSDISYYKDLNWNYVFNETYCVLKNIPCIDILKKSLIAMSALDIILNEEEWLRTYNYNPNWDNKASLGEIDNGGGDNMHILFSEDGCIIKGFDHESELSPHAQEEFKVWKGIYEDVPKNLLELLEDEAIEKEDVTFCIWRESEAYEWKKGKVEIPKGYDDGSSYMLGRIYNDAEEYLEWAKDYYDDLEDNIPVELIEDIFNFKPMTKEIIKGINKDRECEEIFDQLKEIGYPVE</sequence>
<evidence type="ECO:0000313" key="3">
    <source>
        <dbReference type="EMBL" id="CAI3639641.1"/>
    </source>
</evidence>
<evidence type="ECO:0000259" key="1">
    <source>
        <dbReference type="Pfam" id="PF22481"/>
    </source>
</evidence>
<dbReference type="EMBL" id="CAKJVE010000004">
    <property type="protein sequence ID" value="CAG9705945.1"/>
    <property type="molecule type" value="Genomic_DNA"/>
</dbReference>
<evidence type="ECO:0000313" key="4">
    <source>
        <dbReference type="EMBL" id="VCT85387.1"/>
    </source>
</evidence>
<dbReference type="Pfam" id="PF22481">
    <property type="entry name" value="DUF6985"/>
    <property type="match status" value="1"/>
</dbReference>
<feature type="domain" description="DUF6985" evidence="1">
    <location>
        <begin position="3"/>
        <end position="137"/>
    </location>
</feature>
<reference evidence="2" key="2">
    <citation type="submission" date="2021-10" db="EMBL/GenBank/DDBJ databases">
        <authorList>
            <person name="Mesa V."/>
        </authorList>
    </citation>
    <scope>NUCLEOTIDE SEQUENCE</scope>
    <source>
        <strain evidence="2">CC3_PB</strain>
    </source>
</reference>
<dbReference type="RefSeq" id="WP_243123007.1">
    <property type="nucleotide sequence ID" value="NZ_CAKJVE010000004.1"/>
</dbReference>
<dbReference type="InterPro" id="IPR054254">
    <property type="entry name" value="DUF6985"/>
</dbReference>